<proteinExistence type="predicted"/>
<dbReference type="Proteomes" id="UP001164746">
    <property type="component" value="Chromosome 9"/>
</dbReference>
<name>A0ABY7F0M2_MYAAR</name>
<evidence type="ECO:0000313" key="2">
    <source>
        <dbReference type="Proteomes" id="UP001164746"/>
    </source>
</evidence>
<gene>
    <name evidence="1" type="ORF">MAR_004874</name>
</gene>
<keyword evidence="2" id="KW-1185">Reference proteome</keyword>
<feature type="non-terminal residue" evidence="1">
    <location>
        <position position="1"/>
    </location>
</feature>
<dbReference type="EMBL" id="CP111020">
    <property type="protein sequence ID" value="WAR14769.1"/>
    <property type="molecule type" value="Genomic_DNA"/>
</dbReference>
<organism evidence="1 2">
    <name type="scientific">Mya arenaria</name>
    <name type="common">Soft-shell clam</name>
    <dbReference type="NCBI Taxonomy" id="6604"/>
    <lineage>
        <taxon>Eukaryota</taxon>
        <taxon>Metazoa</taxon>
        <taxon>Spiralia</taxon>
        <taxon>Lophotrochozoa</taxon>
        <taxon>Mollusca</taxon>
        <taxon>Bivalvia</taxon>
        <taxon>Autobranchia</taxon>
        <taxon>Heteroconchia</taxon>
        <taxon>Euheterodonta</taxon>
        <taxon>Imparidentia</taxon>
        <taxon>Neoheterodontei</taxon>
        <taxon>Myida</taxon>
        <taxon>Myoidea</taxon>
        <taxon>Myidae</taxon>
        <taxon>Mya</taxon>
    </lineage>
</organism>
<protein>
    <submittedName>
        <fullName evidence="1">Uncharacterized protein</fullName>
    </submittedName>
</protein>
<sequence>AVWHVSQELVPPHIQFQGDDYWWFTNWATDGDLRIARWKIGEHTPVGGATDLDRQITWYTDTCWQLAYEHNSDGVELMGSLALLRSAVERGHRVKLLIGDLSVEPSEVLIRNSHLNAVIVNKVLRDSVNIKEFESEGVWDWSIVATTGTKKALKLRIGEATETTDSRQTTKTSVKWFIDTRPWQRVLSHDSSGAVTFGSKADLTDAIRQGARVRTLANLNAMVSVAHEEDNLEINGDDVGAMHLRSVSLQTTPGTMSEYQFQVNPYWYFTIYTTTGLYDRSRWRVGEHTSIGHNSARDAIDWFVSK</sequence>
<evidence type="ECO:0000313" key="1">
    <source>
        <dbReference type="EMBL" id="WAR14769.1"/>
    </source>
</evidence>
<accession>A0ABY7F0M2</accession>
<reference evidence="1" key="1">
    <citation type="submission" date="2022-11" db="EMBL/GenBank/DDBJ databases">
        <title>Centuries of genome instability and evolution in soft-shell clam transmissible cancer (bioRxiv).</title>
        <authorList>
            <person name="Hart S.F.M."/>
            <person name="Yonemitsu M.A."/>
            <person name="Giersch R.M."/>
            <person name="Beal B.F."/>
            <person name="Arriagada G."/>
            <person name="Davis B.W."/>
            <person name="Ostrander E.A."/>
            <person name="Goff S.P."/>
            <person name="Metzger M.J."/>
        </authorList>
    </citation>
    <scope>NUCLEOTIDE SEQUENCE</scope>
    <source>
        <strain evidence="1">MELC-2E11</strain>
        <tissue evidence="1">Siphon/mantle</tissue>
    </source>
</reference>